<name>A0A8I2H077_9GAMM</name>
<sequence>MKFVISLLPALFLTKLVFYLTDFEYFLFEDPFDFGKLLIDISVFGFFYFIAILVYEYFFGEKLELKRQVSNKRPKGST</sequence>
<keyword evidence="1" id="KW-1133">Transmembrane helix</keyword>
<evidence type="ECO:0000256" key="1">
    <source>
        <dbReference type="SAM" id="Phobius"/>
    </source>
</evidence>
<gene>
    <name evidence="2" type="ORF">F9Y85_06330</name>
</gene>
<comment type="caution">
    <text evidence="2">The sequence shown here is derived from an EMBL/GenBank/DDBJ whole genome shotgun (WGS) entry which is preliminary data.</text>
</comment>
<protein>
    <submittedName>
        <fullName evidence="2">Uncharacterized protein</fullName>
    </submittedName>
</protein>
<keyword evidence="1" id="KW-0472">Membrane</keyword>
<accession>A0A8I2H077</accession>
<evidence type="ECO:0000313" key="3">
    <source>
        <dbReference type="Proteomes" id="UP000646877"/>
    </source>
</evidence>
<proteinExistence type="predicted"/>
<feature type="transmembrane region" description="Helical" evidence="1">
    <location>
        <begin position="34"/>
        <end position="58"/>
    </location>
</feature>
<dbReference type="Proteomes" id="UP000646877">
    <property type="component" value="Unassembled WGS sequence"/>
</dbReference>
<reference evidence="2" key="1">
    <citation type="submission" date="2019-10" db="EMBL/GenBank/DDBJ databases">
        <authorList>
            <person name="Paulsen S."/>
        </authorList>
    </citation>
    <scope>NUCLEOTIDE SEQUENCE</scope>
    <source>
        <strain evidence="2">LMG 19692</strain>
    </source>
</reference>
<keyword evidence="1" id="KW-0812">Transmembrane</keyword>
<evidence type="ECO:0000313" key="2">
    <source>
        <dbReference type="EMBL" id="NLR20938.1"/>
    </source>
</evidence>
<organism evidence="2 3">
    <name type="scientific">Pseudoalteromonas maricaloris</name>
    <dbReference type="NCBI Taxonomy" id="184924"/>
    <lineage>
        <taxon>Bacteria</taxon>
        <taxon>Pseudomonadati</taxon>
        <taxon>Pseudomonadota</taxon>
        <taxon>Gammaproteobacteria</taxon>
        <taxon>Alteromonadales</taxon>
        <taxon>Pseudoalteromonadaceae</taxon>
        <taxon>Pseudoalteromonas</taxon>
    </lineage>
</organism>
<dbReference type="AlphaFoldDB" id="A0A8I2H077"/>
<dbReference type="EMBL" id="WEIA01000003">
    <property type="protein sequence ID" value="NLR20938.1"/>
    <property type="molecule type" value="Genomic_DNA"/>
</dbReference>